<keyword evidence="3" id="KW-0694">RNA-binding</keyword>
<dbReference type="InterPro" id="IPR005510">
    <property type="entry name" value="Csm4"/>
</dbReference>
<gene>
    <name evidence="6" type="primary">csm4</name>
    <name evidence="6" type="ORF">QM524_06965</name>
</gene>
<protein>
    <recommendedName>
        <fullName evidence="2">CRISPR system Cms protein Csm4</fullName>
    </recommendedName>
</protein>
<feature type="domain" description="Csm4 C-terminal" evidence="5">
    <location>
        <begin position="264"/>
        <end position="346"/>
    </location>
</feature>
<proteinExistence type="inferred from homology"/>
<accession>A0ABT6Y6R0</accession>
<evidence type="ECO:0000256" key="2">
    <source>
        <dbReference type="ARBA" id="ARBA00016109"/>
    </source>
</evidence>
<comment type="caution">
    <text evidence="6">The sequence shown here is derived from an EMBL/GenBank/DDBJ whole genome shotgun (WGS) entry which is preliminary data.</text>
</comment>
<evidence type="ECO:0000313" key="7">
    <source>
        <dbReference type="Proteomes" id="UP001236507"/>
    </source>
</evidence>
<evidence type="ECO:0000256" key="1">
    <source>
        <dbReference type="ARBA" id="ARBA00005772"/>
    </source>
</evidence>
<evidence type="ECO:0000313" key="6">
    <source>
        <dbReference type="EMBL" id="MDI9858941.1"/>
    </source>
</evidence>
<name>A0ABT6Y6R0_9BACT</name>
<evidence type="ECO:0000259" key="5">
    <source>
        <dbReference type="Pfam" id="PF17953"/>
    </source>
</evidence>
<evidence type="ECO:0000256" key="4">
    <source>
        <dbReference type="ARBA" id="ARBA00023118"/>
    </source>
</evidence>
<keyword evidence="7" id="KW-1185">Reference proteome</keyword>
<reference evidence="6 7" key="1">
    <citation type="submission" date="2023-05" db="EMBL/GenBank/DDBJ databases">
        <title>Novel species of genus Flectobacillus isolated from stream in China.</title>
        <authorList>
            <person name="Lu H."/>
        </authorList>
    </citation>
    <scope>NUCLEOTIDE SEQUENCE [LARGE SCALE GENOMIC DNA]</scope>
    <source>
        <strain evidence="6 7">KCTC 42575</strain>
    </source>
</reference>
<dbReference type="Pfam" id="PF17953">
    <property type="entry name" value="Csm4_C"/>
    <property type="match status" value="1"/>
</dbReference>
<keyword evidence="4" id="KW-0051">Antiviral defense</keyword>
<dbReference type="Proteomes" id="UP001236507">
    <property type="component" value="Unassembled WGS sequence"/>
</dbReference>
<comment type="similarity">
    <text evidence="1">Belongs to the CRISPR-associated Csm4 family.</text>
</comment>
<evidence type="ECO:0000256" key="3">
    <source>
        <dbReference type="ARBA" id="ARBA00022884"/>
    </source>
</evidence>
<dbReference type="NCBIfam" id="TIGR01903">
    <property type="entry name" value="cas5_csm4"/>
    <property type="match status" value="1"/>
</dbReference>
<dbReference type="InterPro" id="IPR040932">
    <property type="entry name" value="Csm4_C"/>
</dbReference>
<organism evidence="6 7">
    <name type="scientific">Flectobacillus roseus</name>
    <dbReference type="NCBI Taxonomy" id="502259"/>
    <lineage>
        <taxon>Bacteria</taxon>
        <taxon>Pseudomonadati</taxon>
        <taxon>Bacteroidota</taxon>
        <taxon>Cytophagia</taxon>
        <taxon>Cytophagales</taxon>
        <taxon>Flectobacillaceae</taxon>
        <taxon>Flectobacillus</taxon>
    </lineage>
</organism>
<dbReference type="EMBL" id="JASHIF010000004">
    <property type="protein sequence ID" value="MDI9858941.1"/>
    <property type="molecule type" value="Genomic_DNA"/>
</dbReference>
<sequence>MGLTQAIILESRPFAQYHFGEYSIDDTRLNHTSLIPHADTIFSAIINIYNRTFSDTDDFITALELYDLQISSGCYCLRGDNGSIFFLPKPQVLGILNNTSEDFKKQKKVLFVSKSVWERGINPDLFLTDDTVLLGNKFVCTNKEIKEIKKVKLKAKFHTELSLANIGSLTKNRVHTDKQENTLYTQSNLQIQDLEQFGLSVHFYFLLKHDLPVEWKKKLDLVISLLPEFGLGGERSTGCGKFWGVSAEEFTINPLKPSATFLCSASLISPYNLDELNRINYYSTVIRGGRRLGSDENAGYKLQQIRMIKEGALVKNDLPIGHNPSIKPQGSQDEYLRYGKGFLLPIHENWTKQWQG</sequence>
<dbReference type="RefSeq" id="WP_283344009.1">
    <property type="nucleotide sequence ID" value="NZ_JASHIF010000004.1"/>
</dbReference>